<dbReference type="InterPro" id="IPR005481">
    <property type="entry name" value="BC-like_N"/>
</dbReference>
<evidence type="ECO:0000256" key="8">
    <source>
        <dbReference type="PROSITE-ProRule" id="PRU00409"/>
    </source>
</evidence>
<keyword evidence="13" id="KW-1185">Reference proteome</keyword>
<dbReference type="Gene3D" id="2.40.50.100">
    <property type="match status" value="1"/>
</dbReference>
<feature type="domain" description="Biotin carboxylation" evidence="11">
    <location>
        <begin position="1"/>
        <end position="444"/>
    </location>
</feature>
<keyword evidence="4 8" id="KW-0547">Nucleotide-binding</keyword>
<feature type="domain" description="Lipoyl-binding" evidence="9">
    <location>
        <begin position="507"/>
        <end position="582"/>
    </location>
</feature>
<dbReference type="PROSITE" id="PS50968">
    <property type="entry name" value="BIOTINYL_LIPOYL"/>
    <property type="match status" value="1"/>
</dbReference>
<dbReference type="FunFam" id="3.30.1490.20:FF:000003">
    <property type="entry name" value="acetyl-CoA carboxylase isoform X1"/>
    <property type="match status" value="1"/>
</dbReference>
<dbReference type="Gene3D" id="3.40.50.20">
    <property type="match status" value="1"/>
</dbReference>
<dbReference type="PROSITE" id="PS50979">
    <property type="entry name" value="BC"/>
    <property type="match status" value="1"/>
</dbReference>
<comment type="cofactor">
    <cofactor evidence="1">
        <name>biotin</name>
        <dbReference type="ChEBI" id="CHEBI:57586"/>
    </cofactor>
</comment>
<dbReference type="Pfam" id="PF02785">
    <property type="entry name" value="Biotin_carb_C"/>
    <property type="match status" value="1"/>
</dbReference>
<comment type="catalytic activity">
    <reaction evidence="7">
        <text>N(6)-biotinyl-L-lysyl-[protein] + hydrogencarbonate + ATP = N(6)-carboxybiotinyl-L-lysyl-[protein] + ADP + phosphate + H(+)</text>
        <dbReference type="Rhea" id="RHEA:13501"/>
        <dbReference type="Rhea" id="RHEA-COMP:10505"/>
        <dbReference type="Rhea" id="RHEA-COMP:10506"/>
        <dbReference type="ChEBI" id="CHEBI:15378"/>
        <dbReference type="ChEBI" id="CHEBI:17544"/>
        <dbReference type="ChEBI" id="CHEBI:30616"/>
        <dbReference type="ChEBI" id="CHEBI:43474"/>
        <dbReference type="ChEBI" id="CHEBI:83144"/>
        <dbReference type="ChEBI" id="CHEBI:83145"/>
        <dbReference type="ChEBI" id="CHEBI:456216"/>
        <dbReference type="EC" id="6.3.4.14"/>
    </reaction>
    <physiologicalReaction direction="left-to-right" evidence="7">
        <dbReference type="Rhea" id="RHEA:13502"/>
    </physiologicalReaction>
</comment>
<evidence type="ECO:0000313" key="12">
    <source>
        <dbReference type="EMBL" id="SEA52952.1"/>
    </source>
</evidence>
<dbReference type="PANTHER" id="PTHR18866:SF33">
    <property type="entry name" value="METHYLCROTONOYL-COA CARBOXYLASE SUBUNIT ALPHA, MITOCHONDRIAL-RELATED"/>
    <property type="match status" value="1"/>
</dbReference>
<dbReference type="InterPro" id="IPR005479">
    <property type="entry name" value="CPAse_ATP-bd"/>
</dbReference>
<sequence>MKKVLIANRGEIAVRIAHTCAEAGIASVAIFADPDAEALHVRVADEAYSLEGEEVADTYLNVEKILDIARRSGADALHPGYGFLAERADVAQAVIDAGLIWIGPEPQTIELLGDKVAARKIAEKVGAPLVKGSDGNVPDSRKAREVAEELGLPIAIKAAYGGGGRGMRVVHRLQDVEEAFESAVRESEAAFGRGECYLEQFLEKPRHVEAQVIADKHGNVFVLGTRDCSLQRRNQKLVEEAPAPFLTAEQNDLIVNSARDICREAGYVGVGTVEYLLGASGTISFLEVNTRIQVEHTVTEEVTGLDMVLAQLQIAAGERVPLDGDVQPTGHAFQFRINAEDVGRGFLPATGTIDVFDPPTGPGIRIDTGVHTDSVISGRYDSMLAKVIISGISRKHAIRRARRALKELRIRGITTVLPFHRAILEEEAFVSDEGLGVYTTWIEQEFSDRIKDDPDFRQAVPSQERVRMMIEIDGKNAKLGVPAAFMRALVAGGDGGALDALDGSVSGQEPGDQAELRSPMAGTVLKVVASEGQDLEEGDPVVVLEAMKTETPIHAHRAGTLEELAVSTGDKVTLDDVLARIVTE</sequence>
<dbReference type="AlphaFoldDB" id="A0A1H4BYN4"/>
<organism evidence="12 13">
    <name type="scientific">Bowdeniella nasicola</name>
    <dbReference type="NCBI Taxonomy" id="208480"/>
    <lineage>
        <taxon>Bacteria</taxon>
        <taxon>Bacillati</taxon>
        <taxon>Actinomycetota</taxon>
        <taxon>Actinomycetes</taxon>
        <taxon>Actinomycetales</taxon>
        <taxon>Actinomycetaceae</taxon>
        <taxon>Bowdeniella</taxon>
    </lineage>
</organism>
<dbReference type="Gene3D" id="3.30.1490.20">
    <property type="entry name" value="ATP-grasp fold, A domain"/>
    <property type="match status" value="1"/>
</dbReference>
<keyword evidence="5 8" id="KW-0067">ATP-binding</keyword>
<evidence type="ECO:0000259" key="11">
    <source>
        <dbReference type="PROSITE" id="PS50979"/>
    </source>
</evidence>
<name>A0A1H4BYN4_9ACTO</name>
<evidence type="ECO:0000256" key="3">
    <source>
        <dbReference type="ARBA" id="ARBA00022598"/>
    </source>
</evidence>
<dbReference type="Pfam" id="PF00364">
    <property type="entry name" value="Biotin_lipoyl"/>
    <property type="match status" value="1"/>
</dbReference>
<gene>
    <name evidence="12" type="ORF">SAMN02910418_01793</name>
</gene>
<dbReference type="InterPro" id="IPR000089">
    <property type="entry name" value="Biotin_lipoyl"/>
</dbReference>
<dbReference type="EC" id="6.3.4.14" evidence="2"/>
<evidence type="ECO:0000313" key="13">
    <source>
        <dbReference type="Proteomes" id="UP000199288"/>
    </source>
</evidence>
<dbReference type="GO" id="GO:0005524">
    <property type="term" value="F:ATP binding"/>
    <property type="evidence" value="ECO:0007669"/>
    <property type="project" value="UniProtKB-UniRule"/>
</dbReference>
<dbReference type="SUPFAM" id="SSF56059">
    <property type="entry name" value="Glutathione synthetase ATP-binding domain-like"/>
    <property type="match status" value="1"/>
</dbReference>
<reference evidence="13" key="1">
    <citation type="submission" date="2016-10" db="EMBL/GenBank/DDBJ databases">
        <authorList>
            <person name="Varghese N."/>
            <person name="Submissions S."/>
        </authorList>
    </citation>
    <scope>NUCLEOTIDE SEQUENCE [LARGE SCALE GENOMIC DNA]</scope>
    <source>
        <strain evidence="13">KPR-1</strain>
    </source>
</reference>
<dbReference type="OrthoDB" id="9760256at2"/>
<dbReference type="InterPro" id="IPR011764">
    <property type="entry name" value="Biotin_carboxylation_dom"/>
</dbReference>
<evidence type="ECO:0000256" key="2">
    <source>
        <dbReference type="ARBA" id="ARBA00013263"/>
    </source>
</evidence>
<dbReference type="GO" id="GO:0046872">
    <property type="term" value="F:metal ion binding"/>
    <property type="evidence" value="ECO:0007669"/>
    <property type="project" value="InterPro"/>
</dbReference>
<dbReference type="FunFam" id="2.40.50.100:FF:000003">
    <property type="entry name" value="Acetyl-CoA carboxylase biotin carboxyl carrier protein"/>
    <property type="match status" value="1"/>
</dbReference>
<dbReference type="FunFam" id="3.40.50.20:FF:000010">
    <property type="entry name" value="Propionyl-CoA carboxylase subunit alpha"/>
    <property type="match status" value="1"/>
</dbReference>
<evidence type="ECO:0000259" key="10">
    <source>
        <dbReference type="PROSITE" id="PS50975"/>
    </source>
</evidence>
<evidence type="ECO:0000256" key="7">
    <source>
        <dbReference type="ARBA" id="ARBA00048501"/>
    </source>
</evidence>
<dbReference type="InterPro" id="IPR005482">
    <property type="entry name" value="Biotin_COase_C"/>
</dbReference>
<evidence type="ECO:0000256" key="5">
    <source>
        <dbReference type="ARBA" id="ARBA00022840"/>
    </source>
</evidence>
<dbReference type="RefSeq" id="WP_092565107.1">
    <property type="nucleotide sequence ID" value="NZ_FNQV01000011.1"/>
</dbReference>
<protein>
    <recommendedName>
        <fullName evidence="2">biotin carboxylase</fullName>
        <ecNumber evidence="2">6.3.4.14</ecNumber>
    </recommendedName>
</protein>
<dbReference type="SUPFAM" id="SSF51230">
    <property type="entry name" value="Single hybrid motif"/>
    <property type="match status" value="1"/>
</dbReference>
<dbReference type="EMBL" id="FNQV01000011">
    <property type="protein sequence ID" value="SEA52952.1"/>
    <property type="molecule type" value="Genomic_DNA"/>
</dbReference>
<dbReference type="CDD" id="cd06850">
    <property type="entry name" value="biotinyl_domain"/>
    <property type="match status" value="1"/>
</dbReference>
<dbReference type="InterPro" id="IPR001882">
    <property type="entry name" value="Biotin_BS"/>
</dbReference>
<dbReference type="Proteomes" id="UP000199288">
    <property type="component" value="Unassembled WGS sequence"/>
</dbReference>
<dbReference type="SUPFAM" id="SSF52440">
    <property type="entry name" value="PreATP-grasp domain"/>
    <property type="match status" value="1"/>
</dbReference>
<dbReference type="InterPro" id="IPR011054">
    <property type="entry name" value="Rudment_hybrid_motif"/>
</dbReference>
<evidence type="ECO:0000256" key="1">
    <source>
        <dbReference type="ARBA" id="ARBA00001953"/>
    </source>
</evidence>
<dbReference type="PROSITE" id="PS00867">
    <property type="entry name" value="CPSASE_2"/>
    <property type="match status" value="1"/>
</dbReference>
<dbReference type="PROSITE" id="PS50975">
    <property type="entry name" value="ATP_GRASP"/>
    <property type="match status" value="1"/>
</dbReference>
<keyword evidence="3" id="KW-0436">Ligase</keyword>
<dbReference type="InterPro" id="IPR011053">
    <property type="entry name" value="Single_hybrid_motif"/>
</dbReference>
<dbReference type="SUPFAM" id="SSF51246">
    <property type="entry name" value="Rudiment single hybrid motif"/>
    <property type="match status" value="1"/>
</dbReference>
<dbReference type="GO" id="GO:0004075">
    <property type="term" value="F:biotin carboxylase activity"/>
    <property type="evidence" value="ECO:0007669"/>
    <property type="project" value="UniProtKB-EC"/>
</dbReference>
<dbReference type="InterPro" id="IPR050856">
    <property type="entry name" value="Biotin_carboxylase_complex"/>
</dbReference>
<dbReference type="Gene3D" id="3.30.470.20">
    <property type="entry name" value="ATP-grasp fold, B domain"/>
    <property type="match status" value="1"/>
</dbReference>
<feature type="domain" description="ATP-grasp" evidence="10">
    <location>
        <begin position="119"/>
        <end position="316"/>
    </location>
</feature>
<dbReference type="PANTHER" id="PTHR18866">
    <property type="entry name" value="CARBOXYLASE:PYRUVATE/ACETYL-COA/PROPIONYL-COA CARBOXYLASE"/>
    <property type="match status" value="1"/>
</dbReference>
<dbReference type="SMART" id="SM00878">
    <property type="entry name" value="Biotin_carb_C"/>
    <property type="match status" value="1"/>
</dbReference>
<dbReference type="InterPro" id="IPR013815">
    <property type="entry name" value="ATP_grasp_subdomain_1"/>
</dbReference>
<evidence type="ECO:0000259" key="9">
    <source>
        <dbReference type="PROSITE" id="PS50968"/>
    </source>
</evidence>
<dbReference type="Pfam" id="PF00289">
    <property type="entry name" value="Biotin_carb_N"/>
    <property type="match status" value="1"/>
</dbReference>
<evidence type="ECO:0000256" key="4">
    <source>
        <dbReference type="ARBA" id="ARBA00022741"/>
    </source>
</evidence>
<dbReference type="Pfam" id="PF02786">
    <property type="entry name" value="CPSase_L_D2"/>
    <property type="match status" value="1"/>
</dbReference>
<keyword evidence="6" id="KW-0092">Biotin</keyword>
<dbReference type="InterPro" id="IPR016185">
    <property type="entry name" value="PreATP-grasp_dom_sf"/>
</dbReference>
<accession>A0A1H4BYN4</accession>
<dbReference type="InterPro" id="IPR011761">
    <property type="entry name" value="ATP-grasp"/>
</dbReference>
<dbReference type="PROSITE" id="PS00188">
    <property type="entry name" value="BIOTIN"/>
    <property type="match status" value="1"/>
</dbReference>
<evidence type="ECO:0000256" key="6">
    <source>
        <dbReference type="ARBA" id="ARBA00023267"/>
    </source>
</evidence>
<proteinExistence type="predicted"/>